<comment type="similarity">
    <text evidence="3 6">Belongs to the peptidase S26 family.</text>
</comment>
<dbReference type="PANTHER" id="PTHR43390">
    <property type="entry name" value="SIGNAL PEPTIDASE I"/>
    <property type="match status" value="1"/>
</dbReference>
<dbReference type="Pfam" id="PF10502">
    <property type="entry name" value="Peptidase_S26"/>
    <property type="match status" value="1"/>
</dbReference>
<evidence type="ECO:0000313" key="9">
    <source>
        <dbReference type="Proteomes" id="UP000677913"/>
    </source>
</evidence>
<evidence type="ECO:0000256" key="5">
    <source>
        <dbReference type="ARBA" id="ARBA00022801"/>
    </source>
</evidence>
<keyword evidence="6" id="KW-1133">Transmembrane helix</keyword>
<name>A0A8J7WIW1_9ACTN</name>
<dbReference type="CDD" id="cd06530">
    <property type="entry name" value="S26_SPase_I"/>
    <property type="match status" value="1"/>
</dbReference>
<dbReference type="SUPFAM" id="SSF51306">
    <property type="entry name" value="LexA/Signal peptidase"/>
    <property type="match status" value="1"/>
</dbReference>
<dbReference type="GO" id="GO:0005886">
    <property type="term" value="C:plasma membrane"/>
    <property type="evidence" value="ECO:0007669"/>
    <property type="project" value="UniProtKB-SubCell"/>
</dbReference>
<comment type="catalytic activity">
    <reaction evidence="1 6">
        <text>Cleavage of hydrophobic, N-terminal signal or leader sequences from secreted and periplasmic proteins.</text>
        <dbReference type="EC" id="3.4.21.89"/>
    </reaction>
</comment>
<proteinExistence type="inferred from homology"/>
<evidence type="ECO:0000313" key="8">
    <source>
        <dbReference type="EMBL" id="MBS2963041.1"/>
    </source>
</evidence>
<evidence type="ECO:0000256" key="2">
    <source>
        <dbReference type="ARBA" id="ARBA00004401"/>
    </source>
</evidence>
<keyword evidence="6" id="KW-0645">Protease</keyword>
<feature type="domain" description="Peptidase S26" evidence="7">
    <location>
        <begin position="77"/>
        <end position="221"/>
    </location>
</feature>
<dbReference type="GO" id="GO:0009003">
    <property type="term" value="F:signal peptidase activity"/>
    <property type="evidence" value="ECO:0007669"/>
    <property type="project" value="UniProtKB-EC"/>
</dbReference>
<dbReference type="RefSeq" id="WP_211466356.1">
    <property type="nucleotide sequence ID" value="NZ_JAGSXH010000019.1"/>
</dbReference>
<dbReference type="InterPro" id="IPR019533">
    <property type="entry name" value="Peptidase_S26"/>
</dbReference>
<keyword evidence="6" id="KW-0472">Membrane</keyword>
<gene>
    <name evidence="8" type="primary">lepB</name>
    <name evidence="8" type="ORF">KGA66_08295</name>
</gene>
<dbReference type="GO" id="GO:0006465">
    <property type="term" value="P:signal peptide processing"/>
    <property type="evidence" value="ECO:0007669"/>
    <property type="project" value="InterPro"/>
</dbReference>
<dbReference type="Proteomes" id="UP000677913">
    <property type="component" value="Unassembled WGS sequence"/>
</dbReference>
<dbReference type="PROSITE" id="PS00761">
    <property type="entry name" value="SPASE_I_3"/>
    <property type="match status" value="1"/>
</dbReference>
<evidence type="ECO:0000256" key="1">
    <source>
        <dbReference type="ARBA" id="ARBA00000677"/>
    </source>
</evidence>
<evidence type="ECO:0000256" key="6">
    <source>
        <dbReference type="RuleBase" id="RU362042"/>
    </source>
</evidence>
<dbReference type="InterPro" id="IPR019758">
    <property type="entry name" value="Pept_S26A_signal_pept_1_CS"/>
</dbReference>
<feature type="transmembrane region" description="Helical" evidence="6">
    <location>
        <begin position="73"/>
        <end position="96"/>
    </location>
</feature>
<dbReference type="InterPro" id="IPR000223">
    <property type="entry name" value="Pept_S26A_signal_pept_1"/>
</dbReference>
<evidence type="ECO:0000256" key="4">
    <source>
        <dbReference type="ARBA" id="ARBA00013208"/>
    </source>
</evidence>
<evidence type="ECO:0000256" key="3">
    <source>
        <dbReference type="ARBA" id="ARBA00009370"/>
    </source>
</evidence>
<organism evidence="8 9">
    <name type="scientific">Actinocrinis puniceicyclus</name>
    <dbReference type="NCBI Taxonomy" id="977794"/>
    <lineage>
        <taxon>Bacteria</taxon>
        <taxon>Bacillati</taxon>
        <taxon>Actinomycetota</taxon>
        <taxon>Actinomycetes</taxon>
        <taxon>Catenulisporales</taxon>
        <taxon>Actinospicaceae</taxon>
        <taxon>Actinocrinis</taxon>
    </lineage>
</organism>
<dbReference type="AlphaFoldDB" id="A0A8J7WIW1"/>
<evidence type="ECO:0000259" key="7">
    <source>
        <dbReference type="Pfam" id="PF10502"/>
    </source>
</evidence>
<keyword evidence="9" id="KW-1185">Reference proteome</keyword>
<keyword evidence="5 6" id="KW-0378">Hydrolase</keyword>
<dbReference type="EMBL" id="JAGSXH010000019">
    <property type="protein sequence ID" value="MBS2963041.1"/>
    <property type="molecule type" value="Genomic_DNA"/>
</dbReference>
<dbReference type="EC" id="3.4.21.89" evidence="4 6"/>
<dbReference type="Gene3D" id="2.10.109.10">
    <property type="entry name" value="Umud Fragment, subunit A"/>
    <property type="match status" value="1"/>
</dbReference>
<reference evidence="8" key="1">
    <citation type="submission" date="2021-04" db="EMBL/GenBank/DDBJ databases">
        <title>Genome based classification of Actinospica acidithermotolerans sp. nov., an actinobacterium isolated from an Indonesian hot spring.</title>
        <authorList>
            <person name="Kusuma A.B."/>
            <person name="Putra K.E."/>
            <person name="Nafisah S."/>
            <person name="Loh J."/>
            <person name="Nouioui I."/>
            <person name="Goodfellow M."/>
        </authorList>
    </citation>
    <scope>NUCLEOTIDE SEQUENCE</scope>
    <source>
        <strain evidence="8">DSM 45618</strain>
    </source>
</reference>
<dbReference type="PANTHER" id="PTHR43390:SF1">
    <property type="entry name" value="CHLOROPLAST PROCESSING PEPTIDASE"/>
    <property type="match status" value="1"/>
</dbReference>
<keyword evidence="6" id="KW-0812">Transmembrane</keyword>
<dbReference type="NCBIfam" id="TIGR02227">
    <property type="entry name" value="sigpep_I_bact"/>
    <property type="match status" value="1"/>
</dbReference>
<protein>
    <recommendedName>
        <fullName evidence="4 6">Signal peptidase I</fullName>
        <ecNumber evidence="4 6">3.4.21.89</ecNumber>
    </recommendedName>
</protein>
<comment type="subcellular location">
    <subcellularLocation>
        <location evidence="2">Cell membrane</location>
        <topology evidence="2">Single-pass type II membrane protein</topology>
    </subcellularLocation>
    <subcellularLocation>
        <location evidence="6">Membrane</location>
        <topology evidence="6">Single-pass type II membrane protein</topology>
    </subcellularLocation>
</comment>
<dbReference type="PRINTS" id="PR00727">
    <property type="entry name" value="LEADERPTASE"/>
</dbReference>
<dbReference type="InterPro" id="IPR036286">
    <property type="entry name" value="LexA/Signal_pep-like_sf"/>
</dbReference>
<sequence>MARRVLTLVVRGRGAQGGVWGEAVLREFDETVTTWQALRWAAGGIRVAMRERRRRAADARRAGARWRRVSRRIVIGSATAAAVLAVLNQFVVTIAYEPSAGMQPTLRAGSRIIVDRISLHFGGLSRGDLVQISLPTPAGRISAFKRVVGLPGDQISCRDGFLIRNGVRVDEPYLPAGSTIDCRALTVPAHEVYVLGDNRAASADSRIWGPVAERDITGRVLVFS</sequence>
<dbReference type="GO" id="GO:0004252">
    <property type="term" value="F:serine-type endopeptidase activity"/>
    <property type="evidence" value="ECO:0007669"/>
    <property type="project" value="InterPro"/>
</dbReference>
<comment type="caution">
    <text evidence="8">The sequence shown here is derived from an EMBL/GenBank/DDBJ whole genome shotgun (WGS) entry which is preliminary data.</text>
</comment>
<accession>A0A8J7WIW1</accession>